<proteinExistence type="predicted"/>
<evidence type="ECO:0000313" key="2">
    <source>
        <dbReference type="EMBL" id="VEL31881.1"/>
    </source>
</evidence>
<feature type="region of interest" description="Disordered" evidence="1">
    <location>
        <begin position="37"/>
        <end position="64"/>
    </location>
</feature>
<evidence type="ECO:0000256" key="1">
    <source>
        <dbReference type="SAM" id="MobiDB-lite"/>
    </source>
</evidence>
<feature type="compositionally biased region" description="Polar residues" evidence="1">
    <location>
        <begin position="43"/>
        <end position="53"/>
    </location>
</feature>
<name>A0A448X9X9_9PLAT</name>
<feature type="region of interest" description="Disordered" evidence="1">
    <location>
        <begin position="79"/>
        <end position="157"/>
    </location>
</feature>
<evidence type="ECO:0000313" key="3">
    <source>
        <dbReference type="Proteomes" id="UP000784294"/>
    </source>
</evidence>
<dbReference type="Proteomes" id="UP000784294">
    <property type="component" value="Unassembled WGS sequence"/>
</dbReference>
<comment type="caution">
    <text evidence="2">The sequence shown here is derived from an EMBL/GenBank/DDBJ whole genome shotgun (WGS) entry which is preliminary data.</text>
</comment>
<feature type="compositionally biased region" description="Acidic residues" evidence="1">
    <location>
        <begin position="96"/>
        <end position="115"/>
    </location>
</feature>
<feature type="non-terminal residue" evidence="2">
    <location>
        <position position="184"/>
    </location>
</feature>
<feature type="compositionally biased region" description="Polar residues" evidence="1">
    <location>
        <begin position="139"/>
        <end position="157"/>
    </location>
</feature>
<sequence>MEKEREERRKEREEKLREQKMAREAAKLARVHERQTLAEARRQSTLSLNTATAPTAGVYKPPGRLAIFQPGSLALRLSQAHTSYSNSTKPGLTEDQIPDGGEEEEQDEGDGNYDEEASKDNRNKPVTFSFGSKQAALANPTQAATSPASDNHTWSSGLEAQQLHITQQQQSQQRIIILRRPVYA</sequence>
<dbReference type="AlphaFoldDB" id="A0A448X9X9"/>
<keyword evidence="3" id="KW-1185">Reference proteome</keyword>
<dbReference type="EMBL" id="CAAALY010127566">
    <property type="protein sequence ID" value="VEL31881.1"/>
    <property type="molecule type" value="Genomic_DNA"/>
</dbReference>
<organism evidence="2 3">
    <name type="scientific">Protopolystoma xenopodis</name>
    <dbReference type="NCBI Taxonomy" id="117903"/>
    <lineage>
        <taxon>Eukaryota</taxon>
        <taxon>Metazoa</taxon>
        <taxon>Spiralia</taxon>
        <taxon>Lophotrochozoa</taxon>
        <taxon>Platyhelminthes</taxon>
        <taxon>Monogenea</taxon>
        <taxon>Polyopisthocotylea</taxon>
        <taxon>Polystomatidea</taxon>
        <taxon>Polystomatidae</taxon>
        <taxon>Protopolystoma</taxon>
    </lineage>
</organism>
<reference evidence="2" key="1">
    <citation type="submission" date="2018-11" db="EMBL/GenBank/DDBJ databases">
        <authorList>
            <consortium name="Pathogen Informatics"/>
        </authorList>
    </citation>
    <scope>NUCLEOTIDE SEQUENCE</scope>
</reference>
<protein>
    <submittedName>
        <fullName evidence="2">Uncharacterized protein</fullName>
    </submittedName>
</protein>
<feature type="compositionally biased region" description="Polar residues" evidence="1">
    <location>
        <begin position="79"/>
        <end position="90"/>
    </location>
</feature>
<accession>A0A448X9X9</accession>
<gene>
    <name evidence="2" type="ORF">PXEA_LOCUS25321</name>
</gene>